<dbReference type="PANTHER" id="PTHR22601">
    <property type="entry name" value="ISP4 LIKE PROTEIN"/>
    <property type="match status" value="1"/>
</dbReference>
<feature type="transmembrane region" description="Helical" evidence="10">
    <location>
        <begin position="700"/>
        <end position="721"/>
    </location>
</feature>
<evidence type="ECO:0000313" key="12">
    <source>
        <dbReference type="Proteomes" id="UP000039046"/>
    </source>
</evidence>
<comment type="similarity">
    <text evidence="2">Belongs to the oligopeptide OPT transporter family.</text>
</comment>
<dbReference type="GO" id="GO:0035673">
    <property type="term" value="F:oligopeptide transmembrane transporter activity"/>
    <property type="evidence" value="ECO:0007669"/>
    <property type="project" value="InterPro"/>
</dbReference>
<keyword evidence="12" id="KW-1185">Reference proteome</keyword>
<keyword evidence="5" id="KW-0571">Peptide transport</keyword>
<feature type="transmembrane region" description="Helical" evidence="10">
    <location>
        <begin position="241"/>
        <end position="260"/>
    </location>
</feature>
<dbReference type="AlphaFoldDB" id="A0A0A1TPY1"/>
<evidence type="ECO:0000256" key="9">
    <source>
        <dbReference type="SAM" id="MobiDB-lite"/>
    </source>
</evidence>
<feature type="transmembrane region" description="Helical" evidence="10">
    <location>
        <begin position="203"/>
        <end position="221"/>
    </location>
</feature>
<evidence type="ECO:0000256" key="8">
    <source>
        <dbReference type="ARBA" id="ARBA00023136"/>
    </source>
</evidence>
<dbReference type="Proteomes" id="UP000039046">
    <property type="component" value="Unassembled WGS sequence"/>
</dbReference>
<evidence type="ECO:0000256" key="7">
    <source>
        <dbReference type="ARBA" id="ARBA00022989"/>
    </source>
</evidence>
<keyword evidence="3" id="KW-0813">Transport</keyword>
<evidence type="ECO:0000256" key="1">
    <source>
        <dbReference type="ARBA" id="ARBA00004141"/>
    </source>
</evidence>
<feature type="transmembrane region" description="Helical" evidence="10">
    <location>
        <begin position="585"/>
        <end position="605"/>
    </location>
</feature>
<evidence type="ECO:0000256" key="5">
    <source>
        <dbReference type="ARBA" id="ARBA00022856"/>
    </source>
</evidence>
<sequence length="932" mass="105683">MSHEPKDIEPHVAAVTHHEGSDSREEIHAQRTVTHDAEKVHDAEQIESYDPELEHIATRFGGDGPDGLAPKEDLQEIMDKVGELSVEEARQILEEMLDYHRYDYNFPALTREKMQSLIEGPAPGQKEIDWRLEIKTEAALNKFYSPYPEVRAVTEPKDDVDIPCETLRAHFLGYVWAIIAQFTNGLFMSRYPNITITSPVIQLLLYPCGLALALVLPDWGFTVGGKRVSLNPGPWTYKEQMLATVIVNVSVTTAYCFYNIQTQDVLYKDKWLTPGYEILLLLSTQLMGLGFAGLMRRFAVYPIEAIWPSILPTVALNRALLVPETKARIHGWSISRYRWFFICFVGMFVYFWIPGYLFTALSTFAWMCWIAPNNFNLNVVTGGAQGLGLNPIPTFDWNVASLLVQPLQTPFFSTMQQAFGSLLSALIILALYYNNVNWSGYLPINSSHIFNNTGGRYEISKVLYPGTAIVNQTAYEEYSPPYYAASNLAVYGAFFAYYPFTMAFICLDAWRPLLRATKAMMRAMVNTVKSTLRTTFLVLKNLVTFRFKEAGRAIYDMTSFDESIYDEFDNPFTNMMRNYAEVPDWWFLMIAFIAFIFSIIILTHWTELDTPVWTIFFVIALNLVFMVPMTYLYAISGTTAGLNVLTELVVGYALPGRPEALMFVKAFGYNIAGQTDTYVSDQKMGCYAKIPPRSMFRGQVISAVITALICYATVNFVDTSIEGICTPDQAQKFTCNASSITFFSASVVWGAIGPQRVFSQIYPVMQYCFLFGFLLALVWWTGKRMGTRIRDAAKSALPSGVFNVVNAALFTPLSWLKNVHPSLILIGFLNWPYNFNYYLTPAYFGFVFMWYLKRYKTAWWEKYTFVTSAGFTGGLAFSAIIIFFAVQWKEVDVNWWGNTVNSGTLDGGGGDIPFVLLPDLPAKGYFGLDKWY</sequence>
<dbReference type="HOGENOM" id="CLU_004965_1_0_1"/>
<feature type="transmembrane region" description="Helical" evidence="10">
    <location>
        <begin position="171"/>
        <end position="191"/>
    </location>
</feature>
<gene>
    <name evidence="11" type="ORF">VHEMI09206</name>
</gene>
<keyword evidence="6" id="KW-0653">Protein transport</keyword>
<dbReference type="OrthoDB" id="9986677at2759"/>
<protein>
    <recommendedName>
        <fullName evidence="13">Oligopeptide transporter 2</fullName>
    </recommendedName>
</protein>
<feature type="transmembrane region" description="Helical" evidence="10">
    <location>
        <begin position="835"/>
        <end position="852"/>
    </location>
</feature>
<feature type="transmembrane region" description="Helical" evidence="10">
    <location>
        <begin position="411"/>
        <end position="433"/>
    </location>
</feature>
<evidence type="ECO:0000313" key="11">
    <source>
        <dbReference type="EMBL" id="CEJ93628.1"/>
    </source>
</evidence>
<evidence type="ECO:0000256" key="6">
    <source>
        <dbReference type="ARBA" id="ARBA00022927"/>
    </source>
</evidence>
<keyword evidence="8 10" id="KW-0472">Membrane</keyword>
<name>A0A0A1TPY1_9HYPO</name>
<evidence type="ECO:0008006" key="13">
    <source>
        <dbReference type="Google" id="ProtNLM"/>
    </source>
</evidence>
<feature type="transmembrane region" description="Helical" evidence="10">
    <location>
        <begin position="337"/>
        <end position="357"/>
    </location>
</feature>
<accession>A0A0A1TPY1</accession>
<feature type="transmembrane region" description="Helical" evidence="10">
    <location>
        <begin position="764"/>
        <end position="782"/>
    </location>
</feature>
<feature type="transmembrane region" description="Helical" evidence="10">
    <location>
        <begin position="272"/>
        <end position="292"/>
    </location>
</feature>
<dbReference type="Pfam" id="PF03169">
    <property type="entry name" value="OPT"/>
    <property type="match status" value="1"/>
</dbReference>
<organism evidence="11 12">
    <name type="scientific">[Torrubiella] hemipterigena</name>
    <dbReference type="NCBI Taxonomy" id="1531966"/>
    <lineage>
        <taxon>Eukaryota</taxon>
        <taxon>Fungi</taxon>
        <taxon>Dikarya</taxon>
        <taxon>Ascomycota</taxon>
        <taxon>Pezizomycotina</taxon>
        <taxon>Sordariomycetes</taxon>
        <taxon>Hypocreomycetidae</taxon>
        <taxon>Hypocreales</taxon>
        <taxon>Clavicipitaceae</taxon>
        <taxon>Clavicipitaceae incertae sedis</taxon>
        <taxon>'Torrubiella' clade</taxon>
    </lineage>
</organism>
<dbReference type="NCBIfam" id="TIGR00727">
    <property type="entry name" value="ISP4_OPT"/>
    <property type="match status" value="1"/>
</dbReference>
<dbReference type="NCBIfam" id="TIGR00728">
    <property type="entry name" value="OPT_sfam"/>
    <property type="match status" value="1"/>
</dbReference>
<evidence type="ECO:0000256" key="4">
    <source>
        <dbReference type="ARBA" id="ARBA00022692"/>
    </source>
</evidence>
<dbReference type="GO" id="GO:0015031">
    <property type="term" value="P:protein transport"/>
    <property type="evidence" value="ECO:0007669"/>
    <property type="project" value="UniProtKB-KW"/>
</dbReference>
<dbReference type="InterPro" id="IPR004813">
    <property type="entry name" value="OPT"/>
</dbReference>
<keyword evidence="4 10" id="KW-0812">Transmembrane</keyword>
<evidence type="ECO:0000256" key="2">
    <source>
        <dbReference type="ARBA" id="ARBA00008807"/>
    </source>
</evidence>
<dbReference type="EMBL" id="CDHN01000005">
    <property type="protein sequence ID" value="CEJ93628.1"/>
    <property type="molecule type" value="Genomic_DNA"/>
</dbReference>
<dbReference type="InterPro" id="IPR004648">
    <property type="entry name" value="Oligpept_transpt"/>
</dbReference>
<reference evidence="11 12" key="1">
    <citation type="journal article" date="2015" name="Genome Announc.">
        <title>Draft Genome Sequence and Gene Annotation of the Entomopathogenic Fungus Verticillium hemipterigenum.</title>
        <authorList>
            <person name="Horn F."/>
            <person name="Habel A."/>
            <person name="Scharf D.H."/>
            <person name="Dworschak J."/>
            <person name="Brakhage A.A."/>
            <person name="Guthke R."/>
            <person name="Hertweck C."/>
            <person name="Linde J."/>
        </authorList>
    </citation>
    <scope>NUCLEOTIDE SEQUENCE [LARGE SCALE GENOMIC DNA]</scope>
</reference>
<evidence type="ECO:0000256" key="10">
    <source>
        <dbReference type="SAM" id="Phobius"/>
    </source>
</evidence>
<dbReference type="GO" id="GO:0016020">
    <property type="term" value="C:membrane"/>
    <property type="evidence" value="ECO:0007669"/>
    <property type="project" value="UniProtKB-SubCell"/>
</dbReference>
<feature type="transmembrane region" description="Helical" evidence="10">
    <location>
        <begin position="794"/>
        <end position="815"/>
    </location>
</feature>
<proteinExistence type="inferred from homology"/>
<feature type="transmembrane region" description="Helical" evidence="10">
    <location>
        <begin position="488"/>
        <end position="510"/>
    </location>
</feature>
<comment type="subcellular location">
    <subcellularLocation>
        <location evidence="1">Membrane</location>
        <topology evidence="1">Multi-pass membrane protein</topology>
    </subcellularLocation>
</comment>
<feature type="transmembrane region" description="Helical" evidence="10">
    <location>
        <begin position="612"/>
        <end position="634"/>
    </location>
</feature>
<keyword evidence="7 10" id="KW-1133">Transmembrane helix</keyword>
<feature type="region of interest" description="Disordered" evidence="9">
    <location>
        <begin position="1"/>
        <end position="30"/>
    </location>
</feature>
<evidence type="ECO:0000256" key="3">
    <source>
        <dbReference type="ARBA" id="ARBA00022448"/>
    </source>
</evidence>
<feature type="transmembrane region" description="Helical" evidence="10">
    <location>
        <begin position="864"/>
        <end position="886"/>
    </location>
</feature>